<feature type="chain" id="PRO_5039049288" description="PknH-like protein" evidence="1">
    <location>
        <begin position="23"/>
        <end position="229"/>
    </location>
</feature>
<dbReference type="AlphaFoldDB" id="A0A7W7GYS1"/>
<evidence type="ECO:0000313" key="3">
    <source>
        <dbReference type="Proteomes" id="UP000546162"/>
    </source>
</evidence>
<accession>A0A7W7GYS1</accession>
<gene>
    <name evidence="2" type="ORF">BJY16_004240</name>
</gene>
<proteinExistence type="predicted"/>
<organism evidence="2 3">
    <name type="scientific">Actinoplanes octamycinicus</name>
    <dbReference type="NCBI Taxonomy" id="135948"/>
    <lineage>
        <taxon>Bacteria</taxon>
        <taxon>Bacillati</taxon>
        <taxon>Actinomycetota</taxon>
        <taxon>Actinomycetes</taxon>
        <taxon>Micromonosporales</taxon>
        <taxon>Micromonosporaceae</taxon>
        <taxon>Actinoplanes</taxon>
    </lineage>
</organism>
<keyword evidence="3" id="KW-1185">Reference proteome</keyword>
<dbReference type="EMBL" id="JACHNB010000001">
    <property type="protein sequence ID" value="MBB4740781.1"/>
    <property type="molecule type" value="Genomic_DNA"/>
</dbReference>
<dbReference type="Proteomes" id="UP000546162">
    <property type="component" value="Unassembled WGS sequence"/>
</dbReference>
<reference evidence="2 3" key="1">
    <citation type="submission" date="2020-08" db="EMBL/GenBank/DDBJ databases">
        <title>Sequencing the genomes of 1000 actinobacteria strains.</title>
        <authorList>
            <person name="Klenk H.-P."/>
        </authorList>
    </citation>
    <scope>NUCLEOTIDE SEQUENCE [LARGE SCALE GENOMIC DNA]</scope>
    <source>
        <strain evidence="2 3">DSM 45809</strain>
    </source>
</reference>
<feature type="signal peptide" evidence="1">
    <location>
        <begin position="1"/>
        <end position="22"/>
    </location>
</feature>
<evidence type="ECO:0000313" key="2">
    <source>
        <dbReference type="EMBL" id="MBB4740781.1"/>
    </source>
</evidence>
<evidence type="ECO:0000256" key="1">
    <source>
        <dbReference type="SAM" id="SignalP"/>
    </source>
</evidence>
<keyword evidence="1" id="KW-0732">Signal</keyword>
<protein>
    <recommendedName>
        <fullName evidence="4">PknH-like protein</fullName>
    </recommendedName>
</protein>
<comment type="caution">
    <text evidence="2">The sequence shown here is derived from an EMBL/GenBank/DDBJ whole genome shotgun (WGS) entry which is preliminary data.</text>
</comment>
<dbReference type="RefSeq" id="WP_185041342.1">
    <property type="nucleotide sequence ID" value="NZ_BAABFG010000005.1"/>
</dbReference>
<sequence>MLVTASPLRVALAAAFALVAVAGCSSDDEAPDAGRIEVTTMRGAFLQAADIGPTWSAPETSADPQQMVSFCGGTSTPPSLPPGAEPVAASFADEGETGAQTLEQLALVYPDQKAAQAGQALLRAVADGCPPSVSVPATSTTGKSEPAYAETVEVQELSEGDWSGFVLLRHKKYEAAHPGTADTAVAVLTTRNVVLVDTYAIYQLNKSTPAPGFEADWKKLVGSVVQRVG</sequence>
<evidence type="ECO:0008006" key="4">
    <source>
        <dbReference type="Google" id="ProtNLM"/>
    </source>
</evidence>
<name>A0A7W7GYS1_9ACTN</name>